<proteinExistence type="inferred from homology"/>
<evidence type="ECO:0000256" key="3">
    <source>
        <dbReference type="ARBA" id="ARBA00023027"/>
    </source>
</evidence>
<dbReference type="GO" id="GO:0006694">
    <property type="term" value="P:steroid biosynthetic process"/>
    <property type="evidence" value="ECO:0007669"/>
    <property type="project" value="InterPro"/>
</dbReference>
<feature type="transmembrane region" description="Helical" evidence="4">
    <location>
        <begin position="425"/>
        <end position="447"/>
    </location>
</feature>
<name>A0A0K9NT46_ZOSMR</name>
<keyword evidence="7" id="KW-1185">Reference proteome</keyword>
<evidence type="ECO:0000256" key="2">
    <source>
        <dbReference type="ARBA" id="ARBA00023002"/>
    </source>
</evidence>
<evidence type="ECO:0000313" key="7">
    <source>
        <dbReference type="Proteomes" id="UP000036987"/>
    </source>
</evidence>
<evidence type="ECO:0000313" key="6">
    <source>
        <dbReference type="EMBL" id="KMZ59808.1"/>
    </source>
</evidence>
<keyword evidence="3" id="KW-0520">NAD</keyword>
<dbReference type="InterPro" id="IPR028110">
    <property type="entry name" value="TMEM254"/>
</dbReference>
<keyword evidence="2" id="KW-0560">Oxidoreductase</keyword>
<evidence type="ECO:0000259" key="5">
    <source>
        <dbReference type="Pfam" id="PF01073"/>
    </source>
</evidence>
<dbReference type="OMA" id="PWLNRSW"/>
<sequence>MQQLNEREGIEGRAFTVTGGLGFVGSVLCLALVRRGARSVRSLDLRSSSSWSDDLQTAGVRCIQGDVSNKKDVERAVGGVDCVFHLASYGMSGKEMIQTQLIDKINIGGTCNVIDACFVKGISRLVYVSTYNVVFGGKEIVNGNEFLPYFPIEDHVDSYGRSKSVAEQLVLKSNGRQLKDDKGRMLYTCAVRPAAIYGPGEERHLPRILSLAKRDLLFFKIGKEDVKTDWVYVDNLVLALIQASMGLLDDIPDRKGQRPVASGQAYFISDGSPINTFDSLIIPLVRSLSYGLPKYTLGVKDALRLSDFFFVLYIMLFPWLNRPWLPQPLLLPAEVYKVGVTHYFSYVKAKDELGYVPMVSPQDGLAATISYWQKRKMRELDNPPLYLVLLIVLGMTLLCCVTYLPPYGPLKYVLAVGLFFFRSQWGLHVLFVSSVIAHVAEALYAWNIAKRVDSANSKGWFWQTLLVGYPSLRLLKRRQTKQVN</sequence>
<dbReference type="Pfam" id="PF14934">
    <property type="entry name" value="TMEM254"/>
    <property type="match status" value="1"/>
</dbReference>
<comment type="similarity">
    <text evidence="1">Belongs to the 3-beta-HSD family.</text>
</comment>
<keyword evidence="4" id="KW-0472">Membrane</keyword>
<dbReference type="SUPFAM" id="SSF51735">
    <property type="entry name" value="NAD(P)-binding Rossmann-fold domains"/>
    <property type="match status" value="1"/>
</dbReference>
<dbReference type="Pfam" id="PF01073">
    <property type="entry name" value="3Beta_HSD"/>
    <property type="match status" value="1"/>
</dbReference>
<dbReference type="FunFam" id="3.40.50.720:FF:000138">
    <property type="entry name" value="Short-chain dehydrogenase/reductase family 42E member 1"/>
    <property type="match status" value="1"/>
</dbReference>
<keyword evidence="4" id="KW-1133">Transmembrane helix</keyword>
<dbReference type="Gene3D" id="3.40.50.720">
    <property type="entry name" value="NAD(P)-binding Rossmann-like Domain"/>
    <property type="match status" value="1"/>
</dbReference>
<dbReference type="InterPro" id="IPR036291">
    <property type="entry name" value="NAD(P)-bd_dom_sf"/>
</dbReference>
<dbReference type="GO" id="GO:0016616">
    <property type="term" value="F:oxidoreductase activity, acting on the CH-OH group of donors, NAD or NADP as acceptor"/>
    <property type="evidence" value="ECO:0000318"/>
    <property type="project" value="GO_Central"/>
</dbReference>
<dbReference type="AlphaFoldDB" id="A0A0K9NT46"/>
<reference evidence="7" key="1">
    <citation type="journal article" date="2016" name="Nature">
        <title>The genome of the seagrass Zostera marina reveals angiosperm adaptation to the sea.</title>
        <authorList>
            <person name="Olsen J.L."/>
            <person name="Rouze P."/>
            <person name="Verhelst B."/>
            <person name="Lin Y.-C."/>
            <person name="Bayer T."/>
            <person name="Collen J."/>
            <person name="Dattolo E."/>
            <person name="De Paoli E."/>
            <person name="Dittami S."/>
            <person name="Maumus F."/>
            <person name="Michel G."/>
            <person name="Kersting A."/>
            <person name="Lauritano C."/>
            <person name="Lohaus R."/>
            <person name="Toepel M."/>
            <person name="Tonon T."/>
            <person name="Vanneste K."/>
            <person name="Amirebrahimi M."/>
            <person name="Brakel J."/>
            <person name="Bostroem C."/>
            <person name="Chovatia M."/>
            <person name="Grimwood J."/>
            <person name="Jenkins J.W."/>
            <person name="Jueterbock A."/>
            <person name="Mraz A."/>
            <person name="Stam W.T."/>
            <person name="Tice H."/>
            <person name="Bornberg-Bauer E."/>
            <person name="Green P.J."/>
            <person name="Pearson G.A."/>
            <person name="Procaccini G."/>
            <person name="Duarte C.M."/>
            <person name="Schmutz J."/>
            <person name="Reusch T.B.H."/>
            <person name="Van de Peer Y."/>
        </authorList>
    </citation>
    <scope>NUCLEOTIDE SEQUENCE [LARGE SCALE GENOMIC DNA]</scope>
    <source>
        <strain evidence="7">cv. Finnish</strain>
    </source>
</reference>
<accession>A0A0K9NT46</accession>
<organism evidence="6 7">
    <name type="scientific">Zostera marina</name>
    <name type="common">Eelgrass</name>
    <dbReference type="NCBI Taxonomy" id="29655"/>
    <lineage>
        <taxon>Eukaryota</taxon>
        <taxon>Viridiplantae</taxon>
        <taxon>Streptophyta</taxon>
        <taxon>Embryophyta</taxon>
        <taxon>Tracheophyta</taxon>
        <taxon>Spermatophyta</taxon>
        <taxon>Magnoliopsida</taxon>
        <taxon>Liliopsida</taxon>
        <taxon>Zosteraceae</taxon>
        <taxon>Zostera</taxon>
    </lineage>
</organism>
<evidence type="ECO:0000256" key="4">
    <source>
        <dbReference type="SAM" id="Phobius"/>
    </source>
</evidence>
<dbReference type="PANTHER" id="PTHR43245:SF51">
    <property type="entry name" value="SHORT CHAIN DEHYDROGENASE_REDUCTASE FAMILY 42E, MEMBER 2"/>
    <property type="match status" value="1"/>
</dbReference>
<dbReference type="STRING" id="29655.A0A0K9NT46"/>
<dbReference type="InterPro" id="IPR002225">
    <property type="entry name" value="3Beta_OHSteriod_DH/Estase"/>
</dbReference>
<feature type="domain" description="3-beta hydroxysteroid dehydrogenase/isomerase" evidence="5">
    <location>
        <begin position="17"/>
        <end position="294"/>
    </location>
</feature>
<dbReference type="OrthoDB" id="2735536at2759"/>
<gene>
    <name evidence="6" type="ORF">ZOSMA_64G00230</name>
</gene>
<dbReference type="PANTHER" id="PTHR43245">
    <property type="entry name" value="BIFUNCTIONAL POLYMYXIN RESISTANCE PROTEIN ARNA"/>
    <property type="match status" value="1"/>
</dbReference>
<comment type="caution">
    <text evidence="6">The sequence shown here is derived from an EMBL/GenBank/DDBJ whole genome shotgun (WGS) entry which is preliminary data.</text>
</comment>
<protein>
    <submittedName>
        <fullName evidence="6">Putative Hydroxysteroid dehydrogenase</fullName>
    </submittedName>
</protein>
<dbReference type="Proteomes" id="UP000036987">
    <property type="component" value="Unassembled WGS sequence"/>
</dbReference>
<dbReference type="InterPro" id="IPR050177">
    <property type="entry name" value="Lipid_A_modif_metabolic_enz"/>
</dbReference>
<keyword evidence="4" id="KW-0812">Transmembrane</keyword>
<dbReference type="EMBL" id="LFYR01001714">
    <property type="protein sequence ID" value="KMZ59808.1"/>
    <property type="molecule type" value="Genomic_DNA"/>
</dbReference>
<evidence type="ECO:0000256" key="1">
    <source>
        <dbReference type="ARBA" id="ARBA00009219"/>
    </source>
</evidence>
<feature type="transmembrane region" description="Helical" evidence="4">
    <location>
        <begin position="12"/>
        <end position="33"/>
    </location>
</feature>
<feature type="transmembrane region" description="Helical" evidence="4">
    <location>
        <begin position="385"/>
        <end position="404"/>
    </location>
</feature>